<keyword evidence="3" id="KW-0378">Hydrolase</keyword>
<dbReference type="KEGG" id="htl:HPTL_1852"/>
<feature type="signal peptide" evidence="6">
    <location>
        <begin position="1"/>
        <end position="23"/>
    </location>
</feature>
<dbReference type="Gene3D" id="3.90.1720.10">
    <property type="entry name" value="endopeptidase domain like (from Nostoc punctiforme)"/>
    <property type="match status" value="1"/>
</dbReference>
<comment type="similarity">
    <text evidence="1">Belongs to the peptidase C40 family.</text>
</comment>
<dbReference type="SUPFAM" id="SSF54001">
    <property type="entry name" value="Cysteine proteinases"/>
    <property type="match status" value="1"/>
</dbReference>
<dbReference type="GO" id="GO:0008234">
    <property type="term" value="F:cysteine-type peptidase activity"/>
    <property type="evidence" value="ECO:0007669"/>
    <property type="project" value="UniProtKB-KW"/>
</dbReference>
<proteinExistence type="inferred from homology"/>
<evidence type="ECO:0000256" key="4">
    <source>
        <dbReference type="ARBA" id="ARBA00022807"/>
    </source>
</evidence>
<organism evidence="8 9">
    <name type="scientific">Hydrogenophilus thermoluteolus</name>
    <name type="common">Pseudomonas hydrogenothermophila</name>
    <dbReference type="NCBI Taxonomy" id="297"/>
    <lineage>
        <taxon>Bacteria</taxon>
        <taxon>Pseudomonadati</taxon>
        <taxon>Pseudomonadota</taxon>
        <taxon>Hydrogenophilia</taxon>
        <taxon>Hydrogenophilales</taxon>
        <taxon>Hydrogenophilaceae</taxon>
        <taxon>Hydrogenophilus</taxon>
    </lineage>
</organism>
<dbReference type="PANTHER" id="PTHR47053:SF1">
    <property type="entry name" value="MUREIN DD-ENDOPEPTIDASE MEPH-RELATED"/>
    <property type="match status" value="1"/>
</dbReference>
<reference evidence="8 9" key="1">
    <citation type="submission" date="2018-04" db="EMBL/GenBank/DDBJ databases">
        <title>Complete genome sequence of Hydrogenophilus thermoluteolus TH-1.</title>
        <authorList>
            <person name="Arai H."/>
        </authorList>
    </citation>
    <scope>NUCLEOTIDE SEQUENCE [LARGE SCALE GENOMIC DNA]</scope>
    <source>
        <strain evidence="8 9">TH-1</strain>
    </source>
</reference>
<accession>A0A2Z6E0F7</accession>
<name>A0A2Z6E0F7_HYDTE</name>
<keyword evidence="4" id="KW-0788">Thiol protease</keyword>
<dbReference type="InterPro" id="IPR051202">
    <property type="entry name" value="Peptidase_C40"/>
</dbReference>
<gene>
    <name evidence="8" type="ORF">HPTL_1852</name>
</gene>
<sequence>MVENRPLPLLALLAALLTLSACSTVGNNRSWLSAEPYTVATQDASEEAQENEEKEEESDALDGWLQALAYRSPNYGFELPQRENRLREALKTAFELQGTPYRLGGTDAQGLDCSGLVWVAFASAGIKLPRTSQEQFHATERIARDALRAGDLVFFKTGRNKKRSVDHVGIYIGNGQFLHAPRRGKAVTVASMDEAYWTNRFVGAGRVLGVTPESVLRNATAEATIAESADHTQPTTQSKPAPAKMTTANTKGNTTAKAAAKTAANTTAKTTARKVSQAQRPQAGKAVATASKKKVAQKDTAVRTETSQASKKDGVRNAKTLATSGKPPTDRPVKRTQTNHKKREAALATTDASR</sequence>
<feature type="domain" description="NlpC/P60" evidence="7">
    <location>
        <begin position="83"/>
        <end position="208"/>
    </location>
</feature>
<feature type="region of interest" description="Disordered" evidence="5">
    <location>
        <begin position="224"/>
        <end position="354"/>
    </location>
</feature>
<dbReference type="EMBL" id="AP018558">
    <property type="protein sequence ID" value="BBD78108.1"/>
    <property type="molecule type" value="Genomic_DNA"/>
</dbReference>
<dbReference type="GO" id="GO:0006508">
    <property type="term" value="P:proteolysis"/>
    <property type="evidence" value="ECO:0007669"/>
    <property type="project" value="UniProtKB-KW"/>
</dbReference>
<dbReference type="PROSITE" id="PS51935">
    <property type="entry name" value="NLPC_P60"/>
    <property type="match status" value="1"/>
</dbReference>
<dbReference type="Proteomes" id="UP000262004">
    <property type="component" value="Chromosome"/>
</dbReference>
<feature type="compositionally biased region" description="Low complexity" evidence="5">
    <location>
        <begin position="243"/>
        <end position="270"/>
    </location>
</feature>
<keyword evidence="2" id="KW-0645">Protease</keyword>
<dbReference type="OrthoDB" id="9807055at2"/>
<keyword evidence="9" id="KW-1185">Reference proteome</keyword>
<dbReference type="AlphaFoldDB" id="A0A2Z6E0F7"/>
<evidence type="ECO:0000313" key="8">
    <source>
        <dbReference type="EMBL" id="BBD78108.1"/>
    </source>
</evidence>
<dbReference type="Pfam" id="PF00877">
    <property type="entry name" value="NLPC_P60"/>
    <property type="match status" value="1"/>
</dbReference>
<evidence type="ECO:0000256" key="1">
    <source>
        <dbReference type="ARBA" id="ARBA00007074"/>
    </source>
</evidence>
<dbReference type="PANTHER" id="PTHR47053">
    <property type="entry name" value="MUREIN DD-ENDOPEPTIDASE MEPH-RELATED"/>
    <property type="match status" value="1"/>
</dbReference>
<dbReference type="PROSITE" id="PS51257">
    <property type="entry name" value="PROKAR_LIPOPROTEIN"/>
    <property type="match status" value="1"/>
</dbReference>
<keyword evidence="6" id="KW-0732">Signal</keyword>
<dbReference type="InterPro" id="IPR000064">
    <property type="entry name" value="NLP_P60_dom"/>
</dbReference>
<evidence type="ECO:0000256" key="2">
    <source>
        <dbReference type="ARBA" id="ARBA00022670"/>
    </source>
</evidence>
<evidence type="ECO:0000256" key="3">
    <source>
        <dbReference type="ARBA" id="ARBA00022801"/>
    </source>
</evidence>
<evidence type="ECO:0000256" key="6">
    <source>
        <dbReference type="SAM" id="SignalP"/>
    </source>
</evidence>
<feature type="chain" id="PRO_5016306466" description="NlpC/P60 domain-containing protein" evidence="6">
    <location>
        <begin position="24"/>
        <end position="354"/>
    </location>
</feature>
<evidence type="ECO:0000259" key="7">
    <source>
        <dbReference type="PROSITE" id="PS51935"/>
    </source>
</evidence>
<dbReference type="InterPro" id="IPR038765">
    <property type="entry name" value="Papain-like_cys_pep_sf"/>
</dbReference>
<dbReference type="RefSeq" id="WP_119335770.1">
    <property type="nucleotide sequence ID" value="NZ_AP018558.1"/>
</dbReference>
<evidence type="ECO:0000256" key="5">
    <source>
        <dbReference type="SAM" id="MobiDB-lite"/>
    </source>
</evidence>
<evidence type="ECO:0000313" key="9">
    <source>
        <dbReference type="Proteomes" id="UP000262004"/>
    </source>
</evidence>
<protein>
    <recommendedName>
        <fullName evidence="7">NlpC/P60 domain-containing protein</fullName>
    </recommendedName>
</protein>